<evidence type="ECO:0000313" key="1">
    <source>
        <dbReference type="EMBL" id="CAB5367665.1"/>
    </source>
</evidence>
<dbReference type="Proteomes" id="UP000684084">
    <property type="component" value="Unassembled WGS sequence"/>
</dbReference>
<organism evidence="1 2">
    <name type="scientific">Rhizophagus irregularis</name>
    <dbReference type="NCBI Taxonomy" id="588596"/>
    <lineage>
        <taxon>Eukaryota</taxon>
        <taxon>Fungi</taxon>
        <taxon>Fungi incertae sedis</taxon>
        <taxon>Mucoromycota</taxon>
        <taxon>Glomeromycotina</taxon>
        <taxon>Glomeromycetes</taxon>
        <taxon>Glomerales</taxon>
        <taxon>Glomeraceae</taxon>
        <taxon>Rhizophagus</taxon>
    </lineage>
</organism>
<dbReference type="AlphaFoldDB" id="A0A915Z9F8"/>
<proteinExistence type="predicted"/>
<dbReference type="EMBL" id="CAGKOT010000024">
    <property type="protein sequence ID" value="CAB5367665.1"/>
    <property type="molecule type" value="Genomic_DNA"/>
</dbReference>
<dbReference type="OrthoDB" id="10312494at2759"/>
<sequence>MSTVRYINLVNQLKSRIASFVDNITEPHFLAGNAENGKLYIFQDIFTSQLSQKRSRIKSLTIPYQLTITGIQSKCNLVL</sequence>
<gene>
    <name evidence="1" type="ORF">CHRIB12_LOCUS11370</name>
</gene>
<comment type="caution">
    <text evidence="1">The sequence shown here is derived from an EMBL/GenBank/DDBJ whole genome shotgun (WGS) entry which is preliminary data.</text>
</comment>
<protein>
    <submittedName>
        <fullName evidence="1">Uncharacterized protein</fullName>
    </submittedName>
</protein>
<reference evidence="1" key="1">
    <citation type="submission" date="2020-05" db="EMBL/GenBank/DDBJ databases">
        <authorList>
            <person name="Rincon C."/>
            <person name="Sanders R I."/>
            <person name="Robbins C."/>
            <person name="Chaturvedi A."/>
        </authorList>
    </citation>
    <scope>NUCLEOTIDE SEQUENCE</scope>
    <source>
        <strain evidence="1">CHB12</strain>
    </source>
</reference>
<name>A0A915Z9F8_9GLOM</name>
<evidence type="ECO:0000313" key="2">
    <source>
        <dbReference type="Proteomes" id="UP000684084"/>
    </source>
</evidence>
<accession>A0A915Z9F8</accession>